<reference evidence="2" key="3">
    <citation type="submission" date="2015-06" db="UniProtKB">
        <authorList>
            <consortium name="EnsemblProtists"/>
        </authorList>
    </citation>
    <scope>IDENTIFICATION</scope>
</reference>
<dbReference type="Proteomes" id="UP000011087">
    <property type="component" value="Unassembled WGS sequence"/>
</dbReference>
<dbReference type="GeneID" id="17292711"/>
<evidence type="ECO:0000313" key="1">
    <source>
        <dbReference type="EMBL" id="EKX35965.1"/>
    </source>
</evidence>
<evidence type="ECO:0000313" key="3">
    <source>
        <dbReference type="Proteomes" id="UP000011087"/>
    </source>
</evidence>
<evidence type="ECO:0000313" key="2">
    <source>
        <dbReference type="EnsemblProtists" id="EKX35965"/>
    </source>
</evidence>
<dbReference type="KEGG" id="gtt:GUITHDRAFT_117880"/>
<gene>
    <name evidence="1" type="ORF">GUITHDRAFT_117880</name>
</gene>
<keyword evidence="3" id="KW-1185">Reference proteome</keyword>
<dbReference type="EMBL" id="JH993081">
    <property type="protein sequence ID" value="EKX35965.1"/>
    <property type="molecule type" value="Genomic_DNA"/>
</dbReference>
<organism evidence="1">
    <name type="scientific">Guillardia theta (strain CCMP2712)</name>
    <name type="common">Cryptophyte</name>
    <dbReference type="NCBI Taxonomy" id="905079"/>
    <lineage>
        <taxon>Eukaryota</taxon>
        <taxon>Cryptophyceae</taxon>
        <taxon>Pyrenomonadales</taxon>
        <taxon>Geminigeraceae</taxon>
        <taxon>Guillardia</taxon>
    </lineage>
</organism>
<dbReference type="RefSeq" id="XP_005822945.1">
    <property type="nucleotide sequence ID" value="XM_005822888.1"/>
</dbReference>
<dbReference type="HOGENOM" id="CLU_1605824_0_0_1"/>
<reference evidence="1 3" key="1">
    <citation type="journal article" date="2012" name="Nature">
        <title>Algal genomes reveal evolutionary mosaicism and the fate of nucleomorphs.</title>
        <authorList>
            <consortium name="DOE Joint Genome Institute"/>
            <person name="Curtis B.A."/>
            <person name="Tanifuji G."/>
            <person name="Burki F."/>
            <person name="Gruber A."/>
            <person name="Irimia M."/>
            <person name="Maruyama S."/>
            <person name="Arias M.C."/>
            <person name="Ball S.G."/>
            <person name="Gile G.H."/>
            <person name="Hirakawa Y."/>
            <person name="Hopkins J.F."/>
            <person name="Kuo A."/>
            <person name="Rensing S.A."/>
            <person name="Schmutz J."/>
            <person name="Symeonidi A."/>
            <person name="Elias M."/>
            <person name="Eveleigh R.J."/>
            <person name="Herman E.K."/>
            <person name="Klute M.J."/>
            <person name="Nakayama T."/>
            <person name="Obornik M."/>
            <person name="Reyes-Prieto A."/>
            <person name="Armbrust E.V."/>
            <person name="Aves S.J."/>
            <person name="Beiko R.G."/>
            <person name="Coutinho P."/>
            <person name="Dacks J.B."/>
            <person name="Durnford D.G."/>
            <person name="Fast N.M."/>
            <person name="Green B.R."/>
            <person name="Grisdale C.J."/>
            <person name="Hempel F."/>
            <person name="Henrissat B."/>
            <person name="Hoppner M.P."/>
            <person name="Ishida K."/>
            <person name="Kim E."/>
            <person name="Koreny L."/>
            <person name="Kroth P.G."/>
            <person name="Liu Y."/>
            <person name="Malik S.B."/>
            <person name="Maier U.G."/>
            <person name="McRose D."/>
            <person name="Mock T."/>
            <person name="Neilson J.A."/>
            <person name="Onodera N.T."/>
            <person name="Poole A.M."/>
            <person name="Pritham E.J."/>
            <person name="Richards T.A."/>
            <person name="Rocap G."/>
            <person name="Roy S.W."/>
            <person name="Sarai C."/>
            <person name="Schaack S."/>
            <person name="Shirato S."/>
            <person name="Slamovits C.H."/>
            <person name="Spencer D.F."/>
            <person name="Suzuki S."/>
            <person name="Worden A.Z."/>
            <person name="Zauner S."/>
            <person name="Barry K."/>
            <person name="Bell C."/>
            <person name="Bharti A.K."/>
            <person name="Crow J.A."/>
            <person name="Grimwood J."/>
            <person name="Kramer R."/>
            <person name="Lindquist E."/>
            <person name="Lucas S."/>
            <person name="Salamov A."/>
            <person name="McFadden G.I."/>
            <person name="Lane C.E."/>
            <person name="Keeling P.J."/>
            <person name="Gray M.W."/>
            <person name="Grigoriev I.V."/>
            <person name="Archibald J.M."/>
        </authorList>
    </citation>
    <scope>NUCLEOTIDE SEQUENCE</scope>
    <source>
        <strain evidence="1 3">CCMP2712</strain>
    </source>
</reference>
<dbReference type="PaxDb" id="55529-EKX35965"/>
<accession>L1IJH7</accession>
<proteinExistence type="predicted"/>
<protein>
    <submittedName>
        <fullName evidence="1 2">Uncharacterized protein</fullName>
    </submittedName>
</protein>
<dbReference type="EnsemblProtists" id="EKX35965">
    <property type="protein sequence ID" value="EKX35965"/>
    <property type="gene ID" value="GUITHDRAFT_117880"/>
</dbReference>
<sequence>MQKTVRSYRRDPSCLTDLVRCTVVVSSIDDVLSWLSFLRGQSVVGHGVSAWDQPGGGRVMSEDVETGGGEEGGEIYMSITNIKNRYDPSGGTSLSGGYRDLCVCVEVGWTIDESSQCCTFVPVKEWGRTAGLRKHICEIQVLLEEMHGIKKHLHREYVNFRNTLCQ</sequence>
<reference evidence="3" key="2">
    <citation type="submission" date="2012-11" db="EMBL/GenBank/DDBJ databases">
        <authorList>
            <person name="Kuo A."/>
            <person name="Curtis B.A."/>
            <person name="Tanifuji G."/>
            <person name="Burki F."/>
            <person name="Gruber A."/>
            <person name="Irimia M."/>
            <person name="Maruyama S."/>
            <person name="Arias M.C."/>
            <person name="Ball S.G."/>
            <person name="Gile G.H."/>
            <person name="Hirakawa Y."/>
            <person name="Hopkins J.F."/>
            <person name="Rensing S.A."/>
            <person name="Schmutz J."/>
            <person name="Symeonidi A."/>
            <person name="Elias M."/>
            <person name="Eveleigh R.J."/>
            <person name="Herman E.K."/>
            <person name="Klute M.J."/>
            <person name="Nakayama T."/>
            <person name="Obornik M."/>
            <person name="Reyes-Prieto A."/>
            <person name="Armbrust E.V."/>
            <person name="Aves S.J."/>
            <person name="Beiko R.G."/>
            <person name="Coutinho P."/>
            <person name="Dacks J.B."/>
            <person name="Durnford D.G."/>
            <person name="Fast N.M."/>
            <person name="Green B.R."/>
            <person name="Grisdale C."/>
            <person name="Hempe F."/>
            <person name="Henrissat B."/>
            <person name="Hoppner M.P."/>
            <person name="Ishida K.-I."/>
            <person name="Kim E."/>
            <person name="Koreny L."/>
            <person name="Kroth P.G."/>
            <person name="Liu Y."/>
            <person name="Malik S.-B."/>
            <person name="Maier U.G."/>
            <person name="McRose D."/>
            <person name="Mock T."/>
            <person name="Neilson J.A."/>
            <person name="Onodera N.T."/>
            <person name="Poole A.M."/>
            <person name="Pritham E.J."/>
            <person name="Richards T.A."/>
            <person name="Rocap G."/>
            <person name="Roy S.W."/>
            <person name="Sarai C."/>
            <person name="Schaack S."/>
            <person name="Shirato S."/>
            <person name="Slamovits C.H."/>
            <person name="Spencer D.F."/>
            <person name="Suzuki S."/>
            <person name="Worden A.Z."/>
            <person name="Zauner S."/>
            <person name="Barry K."/>
            <person name="Bell C."/>
            <person name="Bharti A.K."/>
            <person name="Crow J.A."/>
            <person name="Grimwood J."/>
            <person name="Kramer R."/>
            <person name="Lindquist E."/>
            <person name="Lucas S."/>
            <person name="Salamov A."/>
            <person name="McFadden G.I."/>
            <person name="Lane C.E."/>
            <person name="Keeling P.J."/>
            <person name="Gray M.W."/>
            <person name="Grigoriev I.V."/>
            <person name="Archibald J.M."/>
        </authorList>
    </citation>
    <scope>NUCLEOTIDE SEQUENCE</scope>
    <source>
        <strain evidence="3">CCMP2712</strain>
    </source>
</reference>
<dbReference type="AlphaFoldDB" id="L1IJH7"/>
<name>L1IJH7_GUITC</name>